<reference evidence="2" key="3">
    <citation type="journal article" date="2017" name="Nature">
        <title>Genome sequence of the progenitor of the wheat D genome Aegilops tauschii.</title>
        <authorList>
            <person name="Luo M.C."/>
            <person name="Gu Y.Q."/>
            <person name="Puiu D."/>
            <person name="Wang H."/>
            <person name="Twardziok S.O."/>
            <person name="Deal K.R."/>
            <person name="Huo N."/>
            <person name="Zhu T."/>
            <person name="Wang L."/>
            <person name="Wang Y."/>
            <person name="McGuire P.E."/>
            <person name="Liu S."/>
            <person name="Long H."/>
            <person name="Ramasamy R.K."/>
            <person name="Rodriguez J.C."/>
            <person name="Van S.L."/>
            <person name="Yuan L."/>
            <person name="Wang Z."/>
            <person name="Xia Z."/>
            <person name="Xiao L."/>
            <person name="Anderson O.D."/>
            <person name="Ouyang S."/>
            <person name="Liang Y."/>
            <person name="Zimin A.V."/>
            <person name="Pertea G."/>
            <person name="Qi P."/>
            <person name="Bennetzen J.L."/>
            <person name="Dai X."/>
            <person name="Dawson M.W."/>
            <person name="Muller H.G."/>
            <person name="Kugler K."/>
            <person name="Rivarola-Duarte L."/>
            <person name="Spannagl M."/>
            <person name="Mayer K.F.X."/>
            <person name="Lu F.H."/>
            <person name="Bevan M.W."/>
            <person name="Leroy P."/>
            <person name="Li P."/>
            <person name="You F.M."/>
            <person name="Sun Q."/>
            <person name="Liu Z."/>
            <person name="Lyons E."/>
            <person name="Wicker T."/>
            <person name="Salzberg S.L."/>
            <person name="Devos K.M."/>
            <person name="Dvorak J."/>
        </authorList>
    </citation>
    <scope>NUCLEOTIDE SEQUENCE [LARGE SCALE GENOMIC DNA]</scope>
    <source>
        <strain evidence="2">cv. AL8/78</strain>
    </source>
</reference>
<feature type="region of interest" description="Disordered" evidence="1">
    <location>
        <begin position="1"/>
        <end position="75"/>
    </location>
</feature>
<reference evidence="3" key="1">
    <citation type="journal article" date="2014" name="Science">
        <title>Ancient hybridizations among the ancestral genomes of bread wheat.</title>
        <authorList>
            <consortium name="International Wheat Genome Sequencing Consortium,"/>
            <person name="Marcussen T."/>
            <person name="Sandve S.R."/>
            <person name="Heier L."/>
            <person name="Spannagl M."/>
            <person name="Pfeifer M."/>
            <person name="Jakobsen K.S."/>
            <person name="Wulff B.B."/>
            <person name="Steuernagel B."/>
            <person name="Mayer K.F."/>
            <person name="Olsen O.A."/>
        </authorList>
    </citation>
    <scope>NUCLEOTIDE SEQUENCE [LARGE SCALE GENOMIC DNA]</scope>
    <source>
        <strain evidence="3">cv. AL8/78</strain>
    </source>
</reference>
<dbReference type="Proteomes" id="UP000015105">
    <property type="component" value="Chromosome 3D"/>
</dbReference>
<evidence type="ECO:0000313" key="2">
    <source>
        <dbReference type="EnsemblPlants" id="AET3Gv20527700.7"/>
    </source>
</evidence>
<accession>A0A453EZY0</accession>
<keyword evidence="3" id="KW-1185">Reference proteome</keyword>
<feature type="compositionally biased region" description="Low complexity" evidence="1">
    <location>
        <begin position="38"/>
        <end position="54"/>
    </location>
</feature>
<organism evidence="2 3">
    <name type="scientific">Aegilops tauschii subsp. strangulata</name>
    <name type="common">Goatgrass</name>
    <dbReference type="NCBI Taxonomy" id="200361"/>
    <lineage>
        <taxon>Eukaryota</taxon>
        <taxon>Viridiplantae</taxon>
        <taxon>Streptophyta</taxon>
        <taxon>Embryophyta</taxon>
        <taxon>Tracheophyta</taxon>
        <taxon>Spermatophyta</taxon>
        <taxon>Magnoliopsida</taxon>
        <taxon>Liliopsida</taxon>
        <taxon>Poales</taxon>
        <taxon>Poaceae</taxon>
        <taxon>BOP clade</taxon>
        <taxon>Pooideae</taxon>
        <taxon>Triticodae</taxon>
        <taxon>Triticeae</taxon>
        <taxon>Triticinae</taxon>
        <taxon>Aegilops</taxon>
    </lineage>
</organism>
<evidence type="ECO:0000313" key="3">
    <source>
        <dbReference type="Proteomes" id="UP000015105"/>
    </source>
</evidence>
<proteinExistence type="predicted"/>
<name>A0A453EZY0_AEGTS</name>
<evidence type="ECO:0000256" key="1">
    <source>
        <dbReference type="SAM" id="MobiDB-lite"/>
    </source>
</evidence>
<protein>
    <recommendedName>
        <fullName evidence="4">IBB domain-containing protein</fullName>
    </recommendedName>
</protein>
<dbReference type="Gramene" id="AET3Gv20527700.7">
    <property type="protein sequence ID" value="AET3Gv20527700.7"/>
    <property type="gene ID" value="AET3Gv20527700"/>
</dbReference>
<reference evidence="2" key="4">
    <citation type="submission" date="2019-03" db="UniProtKB">
        <authorList>
            <consortium name="EnsemblPlants"/>
        </authorList>
    </citation>
    <scope>IDENTIFICATION</scope>
</reference>
<evidence type="ECO:0008006" key="4">
    <source>
        <dbReference type="Google" id="ProtNLM"/>
    </source>
</evidence>
<reference evidence="2" key="5">
    <citation type="journal article" date="2021" name="G3 (Bethesda)">
        <title>Aegilops tauschii genome assembly Aet v5.0 features greater sequence contiguity and improved annotation.</title>
        <authorList>
            <person name="Wang L."/>
            <person name="Zhu T."/>
            <person name="Rodriguez J.C."/>
            <person name="Deal K.R."/>
            <person name="Dubcovsky J."/>
            <person name="McGuire P.E."/>
            <person name="Lux T."/>
            <person name="Spannagl M."/>
            <person name="Mayer K.F.X."/>
            <person name="Baldrich P."/>
            <person name="Meyers B.C."/>
            <person name="Huo N."/>
            <person name="Gu Y.Q."/>
            <person name="Zhou H."/>
            <person name="Devos K.M."/>
            <person name="Bennetzen J.L."/>
            <person name="Unver T."/>
            <person name="Budak H."/>
            <person name="Gulick P.J."/>
            <person name="Galiba G."/>
            <person name="Kalapos B."/>
            <person name="Nelson D.R."/>
            <person name="Li P."/>
            <person name="You F.M."/>
            <person name="Luo M.C."/>
            <person name="Dvorak J."/>
        </authorList>
    </citation>
    <scope>NUCLEOTIDE SEQUENCE [LARGE SCALE GENOMIC DNA]</scope>
    <source>
        <strain evidence="2">cv. AL8/78</strain>
    </source>
</reference>
<dbReference type="AlphaFoldDB" id="A0A453EZY0"/>
<reference evidence="3" key="2">
    <citation type="journal article" date="2017" name="Nat. Plants">
        <title>The Aegilops tauschii genome reveals multiple impacts of transposons.</title>
        <authorList>
            <person name="Zhao G."/>
            <person name="Zou C."/>
            <person name="Li K."/>
            <person name="Wang K."/>
            <person name="Li T."/>
            <person name="Gao L."/>
            <person name="Zhang X."/>
            <person name="Wang H."/>
            <person name="Yang Z."/>
            <person name="Liu X."/>
            <person name="Jiang W."/>
            <person name="Mao L."/>
            <person name="Kong X."/>
            <person name="Jiao Y."/>
            <person name="Jia J."/>
        </authorList>
    </citation>
    <scope>NUCLEOTIDE SEQUENCE [LARGE SCALE GENOMIC DNA]</scope>
    <source>
        <strain evidence="3">cv. AL8/78</strain>
    </source>
</reference>
<sequence>ETLAPRLAPIKIRRREAREKQETQRRRRRRKERELDGARSSNSAARGALARPSLLPSPPLPSLLLSAGKMADRDG</sequence>
<dbReference type="EnsemblPlants" id="AET3Gv20527700.7">
    <property type="protein sequence ID" value="AET3Gv20527700.7"/>
    <property type="gene ID" value="AET3Gv20527700"/>
</dbReference>